<keyword evidence="2" id="KW-1185">Reference proteome</keyword>
<gene>
    <name evidence="1" type="ORF">BaRGS_00001404</name>
</gene>
<evidence type="ECO:0000313" key="1">
    <source>
        <dbReference type="EMBL" id="KAK7507469.1"/>
    </source>
</evidence>
<organism evidence="1 2">
    <name type="scientific">Batillaria attramentaria</name>
    <dbReference type="NCBI Taxonomy" id="370345"/>
    <lineage>
        <taxon>Eukaryota</taxon>
        <taxon>Metazoa</taxon>
        <taxon>Spiralia</taxon>
        <taxon>Lophotrochozoa</taxon>
        <taxon>Mollusca</taxon>
        <taxon>Gastropoda</taxon>
        <taxon>Caenogastropoda</taxon>
        <taxon>Sorbeoconcha</taxon>
        <taxon>Cerithioidea</taxon>
        <taxon>Batillariidae</taxon>
        <taxon>Batillaria</taxon>
    </lineage>
</organism>
<reference evidence="1 2" key="1">
    <citation type="journal article" date="2023" name="Sci. Data">
        <title>Genome assembly of the Korean intertidal mud-creeper Batillaria attramentaria.</title>
        <authorList>
            <person name="Patra A.K."/>
            <person name="Ho P.T."/>
            <person name="Jun S."/>
            <person name="Lee S.J."/>
            <person name="Kim Y."/>
            <person name="Won Y.J."/>
        </authorList>
    </citation>
    <scope>NUCLEOTIDE SEQUENCE [LARGE SCALE GENOMIC DNA]</scope>
    <source>
        <strain evidence="1">Wonlab-2016</strain>
    </source>
</reference>
<name>A0ABD0M686_9CAEN</name>
<accession>A0ABD0M686</accession>
<dbReference type="Proteomes" id="UP001519460">
    <property type="component" value="Unassembled WGS sequence"/>
</dbReference>
<dbReference type="AlphaFoldDB" id="A0ABD0M686"/>
<comment type="caution">
    <text evidence="1">The sequence shown here is derived from an EMBL/GenBank/DDBJ whole genome shotgun (WGS) entry which is preliminary data.</text>
</comment>
<protein>
    <submittedName>
        <fullName evidence="1">Uncharacterized protein</fullName>
    </submittedName>
</protein>
<proteinExistence type="predicted"/>
<evidence type="ECO:0000313" key="2">
    <source>
        <dbReference type="Proteomes" id="UP001519460"/>
    </source>
</evidence>
<dbReference type="EMBL" id="JACVVK020000004">
    <property type="protein sequence ID" value="KAK7507469.1"/>
    <property type="molecule type" value="Genomic_DNA"/>
</dbReference>
<sequence>MASVYELKVLETDWPPPVVWSGTSVSCACFKGIKYLQKHLVQAVECVSCCDYSYCNQEVPFNRSSALKLSKFTTVSTNSSATTSPSLWTVLLLLCFLPGPSRLSHISQLLAS</sequence>